<dbReference type="Proteomes" id="UP000191408">
    <property type="component" value="Unassembled WGS sequence"/>
</dbReference>
<feature type="compositionally biased region" description="Basic and acidic residues" evidence="1">
    <location>
        <begin position="1"/>
        <end position="10"/>
    </location>
</feature>
<keyword evidence="3" id="KW-1185">Reference proteome</keyword>
<evidence type="ECO:0000313" key="2">
    <source>
        <dbReference type="EMBL" id="OQD65637.1"/>
    </source>
</evidence>
<sequence length="77" mass="8301">MAEPNTHDRPVSLVSSVRLSPIPRTNTTTATTSPVDRFRPRPAKTDKLPEAAPTRSSLEICAWSRSSGEAGTDVIVI</sequence>
<proteinExistence type="predicted"/>
<dbReference type="AlphaFoldDB" id="A0A1V6NM57"/>
<feature type="region of interest" description="Disordered" evidence="1">
    <location>
        <begin position="1"/>
        <end position="56"/>
    </location>
</feature>
<accession>A0A1V6NM57</accession>
<comment type="caution">
    <text evidence="2">The sequence shown here is derived from an EMBL/GenBank/DDBJ whole genome shotgun (WGS) entry which is preliminary data.</text>
</comment>
<name>A0A1V6NM57_PENPO</name>
<gene>
    <name evidence="2" type="ORF">PENPOL_c005G09015</name>
</gene>
<reference evidence="3" key="1">
    <citation type="journal article" date="2017" name="Nat. Microbiol.">
        <title>Global analysis of biosynthetic gene clusters reveals vast potential of secondary metabolite production in Penicillium species.</title>
        <authorList>
            <person name="Nielsen J.C."/>
            <person name="Grijseels S."/>
            <person name="Prigent S."/>
            <person name="Ji B."/>
            <person name="Dainat J."/>
            <person name="Nielsen K.F."/>
            <person name="Frisvad J.C."/>
            <person name="Workman M."/>
            <person name="Nielsen J."/>
        </authorList>
    </citation>
    <scope>NUCLEOTIDE SEQUENCE [LARGE SCALE GENOMIC DNA]</scope>
    <source>
        <strain evidence="3">IBT 4502</strain>
    </source>
</reference>
<evidence type="ECO:0000313" key="3">
    <source>
        <dbReference type="Proteomes" id="UP000191408"/>
    </source>
</evidence>
<feature type="compositionally biased region" description="Low complexity" evidence="1">
    <location>
        <begin position="11"/>
        <end position="32"/>
    </location>
</feature>
<evidence type="ECO:0000256" key="1">
    <source>
        <dbReference type="SAM" id="MobiDB-lite"/>
    </source>
</evidence>
<feature type="compositionally biased region" description="Basic and acidic residues" evidence="1">
    <location>
        <begin position="36"/>
        <end position="49"/>
    </location>
</feature>
<protein>
    <submittedName>
        <fullName evidence="2">Uncharacterized protein</fullName>
    </submittedName>
</protein>
<organism evidence="2 3">
    <name type="scientific">Penicillium polonicum</name>
    <dbReference type="NCBI Taxonomy" id="60169"/>
    <lineage>
        <taxon>Eukaryota</taxon>
        <taxon>Fungi</taxon>
        <taxon>Dikarya</taxon>
        <taxon>Ascomycota</taxon>
        <taxon>Pezizomycotina</taxon>
        <taxon>Eurotiomycetes</taxon>
        <taxon>Eurotiomycetidae</taxon>
        <taxon>Eurotiales</taxon>
        <taxon>Aspergillaceae</taxon>
        <taxon>Penicillium</taxon>
    </lineage>
</organism>
<dbReference type="EMBL" id="MDYM01000005">
    <property type="protein sequence ID" value="OQD65637.1"/>
    <property type="molecule type" value="Genomic_DNA"/>
</dbReference>